<feature type="transmembrane region" description="Helical" evidence="6">
    <location>
        <begin position="75"/>
        <end position="99"/>
    </location>
</feature>
<feature type="transmembrane region" description="Helical" evidence="6">
    <location>
        <begin position="120"/>
        <end position="146"/>
    </location>
</feature>
<name>A0A0L6JT34_9FIRM</name>
<dbReference type="Proteomes" id="UP000036923">
    <property type="component" value="Unassembled WGS sequence"/>
</dbReference>
<accession>A0A0L6JT34</accession>
<dbReference type="GO" id="GO:0005886">
    <property type="term" value="C:plasma membrane"/>
    <property type="evidence" value="ECO:0007669"/>
    <property type="project" value="TreeGrafter"/>
</dbReference>
<evidence type="ECO:0000256" key="6">
    <source>
        <dbReference type="SAM" id="Phobius"/>
    </source>
</evidence>
<dbReference type="InterPro" id="IPR000292">
    <property type="entry name" value="For/NO2_transpt"/>
</dbReference>
<dbReference type="InterPro" id="IPR023271">
    <property type="entry name" value="Aquaporin-like"/>
</dbReference>
<keyword evidence="8" id="KW-1185">Reference proteome</keyword>
<keyword evidence="3 6" id="KW-1133">Transmembrane helix</keyword>
<keyword evidence="2 6" id="KW-0812">Transmembrane</keyword>
<feature type="transmembrane region" description="Helical" evidence="6">
    <location>
        <begin position="40"/>
        <end position="63"/>
    </location>
</feature>
<dbReference type="eggNOG" id="COG2116">
    <property type="taxonomic scope" value="Bacteria"/>
</dbReference>
<dbReference type="PANTHER" id="PTHR30520:SF8">
    <property type="entry name" value="NITRITE TRANSPORTER NIRC"/>
    <property type="match status" value="1"/>
</dbReference>
<dbReference type="AlphaFoldDB" id="A0A0L6JT34"/>
<dbReference type="GO" id="GO:0015499">
    <property type="term" value="F:formate transmembrane transporter activity"/>
    <property type="evidence" value="ECO:0007669"/>
    <property type="project" value="TreeGrafter"/>
</dbReference>
<protein>
    <submittedName>
        <fullName evidence="7">Formate/nitrite transporter</fullName>
    </submittedName>
</protein>
<dbReference type="STRING" id="398512.Bccel_4252"/>
<comment type="subcellular location">
    <subcellularLocation>
        <location evidence="1">Membrane</location>
        <topology evidence="1">Multi-pass membrane protein</topology>
    </subcellularLocation>
</comment>
<evidence type="ECO:0000256" key="4">
    <source>
        <dbReference type="ARBA" id="ARBA00023136"/>
    </source>
</evidence>
<dbReference type="InterPro" id="IPR024002">
    <property type="entry name" value="For/NO2_transpt_CS"/>
</dbReference>
<dbReference type="PATRIC" id="fig|398512.5.peg.4452"/>
<keyword evidence="4 6" id="KW-0472">Membrane</keyword>
<feature type="transmembrane region" description="Helical" evidence="6">
    <location>
        <begin position="166"/>
        <end position="185"/>
    </location>
</feature>
<evidence type="ECO:0000313" key="7">
    <source>
        <dbReference type="EMBL" id="KNY28978.1"/>
    </source>
</evidence>
<dbReference type="PANTHER" id="PTHR30520">
    <property type="entry name" value="FORMATE TRANSPORTER-RELATED"/>
    <property type="match status" value="1"/>
</dbReference>
<feature type="transmembrane region" description="Helical" evidence="6">
    <location>
        <begin position="244"/>
        <end position="266"/>
    </location>
</feature>
<comment type="similarity">
    <text evidence="5">Belongs to the FNT transporter (TC 1.A.16) family.</text>
</comment>
<comment type="caution">
    <text evidence="7">The sequence shown here is derived from an EMBL/GenBank/DDBJ whole genome shotgun (WGS) entry which is preliminary data.</text>
</comment>
<evidence type="ECO:0000256" key="3">
    <source>
        <dbReference type="ARBA" id="ARBA00022989"/>
    </source>
</evidence>
<dbReference type="Pfam" id="PF01226">
    <property type="entry name" value="Form_Nir_trans"/>
    <property type="match status" value="1"/>
</dbReference>
<evidence type="ECO:0000313" key="8">
    <source>
        <dbReference type="Proteomes" id="UP000036923"/>
    </source>
</evidence>
<reference evidence="8" key="1">
    <citation type="submission" date="2015-07" db="EMBL/GenBank/DDBJ databases">
        <title>Near-Complete Genome Sequence of the Cellulolytic Bacterium Bacteroides (Pseudobacteroides) cellulosolvens ATCC 35603.</title>
        <authorList>
            <person name="Dassa B."/>
            <person name="Utturkar S.M."/>
            <person name="Klingeman D.M."/>
            <person name="Hurt R.A."/>
            <person name="Keller M."/>
            <person name="Xu J."/>
            <person name="Reddy Y.H.K."/>
            <person name="Borovok I."/>
            <person name="Grinberg I.R."/>
            <person name="Lamed R."/>
            <person name="Zhivin O."/>
            <person name="Bayer E.A."/>
            <person name="Brown S.D."/>
        </authorList>
    </citation>
    <scope>NUCLEOTIDE SEQUENCE [LARGE SCALE GENOMIC DNA]</scope>
    <source>
        <strain evidence="8">DSM 2933</strain>
    </source>
</reference>
<evidence type="ECO:0000256" key="1">
    <source>
        <dbReference type="ARBA" id="ARBA00004141"/>
    </source>
</evidence>
<gene>
    <name evidence="7" type="ORF">Bccel_4252</name>
</gene>
<evidence type="ECO:0000256" key="5">
    <source>
        <dbReference type="ARBA" id="ARBA00049660"/>
    </source>
</evidence>
<sequence>MLYMSLPKKGLIYLEKETIVKFSGLAKNKADFLKTSHFRYFIYSMLAGIYVGLGIILIFSIGAPLKEANVPFLKALMGVSFSIALTLVIFAGSELFTGNNMVMTIGSLEKKVTWLDTGKVWTMSFLGNLTGSLLLVGIMTGTGFLSKQPFNSFIVETSAMKMTTPFLELFFRGLLCNVLVCLAVWMSGKAKEETAKLILVFWCLFGFIGSGFEHSVANMTLLAMGIFSPHANESVNWLGFINNLIPVTLGNIVGGALFVGAAYWFVSSAKSNE</sequence>
<dbReference type="EMBL" id="LGTC01000001">
    <property type="protein sequence ID" value="KNY28978.1"/>
    <property type="molecule type" value="Genomic_DNA"/>
</dbReference>
<dbReference type="PROSITE" id="PS01006">
    <property type="entry name" value="FORMATE_NITRITE_TP_2"/>
    <property type="match status" value="1"/>
</dbReference>
<dbReference type="Gene3D" id="1.20.1080.10">
    <property type="entry name" value="Glycerol uptake facilitator protein"/>
    <property type="match status" value="1"/>
</dbReference>
<evidence type="ECO:0000256" key="2">
    <source>
        <dbReference type="ARBA" id="ARBA00022692"/>
    </source>
</evidence>
<feature type="transmembrane region" description="Helical" evidence="6">
    <location>
        <begin position="197"/>
        <end position="224"/>
    </location>
</feature>
<proteinExistence type="inferred from homology"/>
<organism evidence="7 8">
    <name type="scientific">Pseudobacteroides cellulosolvens ATCC 35603 = DSM 2933</name>
    <dbReference type="NCBI Taxonomy" id="398512"/>
    <lineage>
        <taxon>Bacteria</taxon>
        <taxon>Bacillati</taxon>
        <taxon>Bacillota</taxon>
        <taxon>Clostridia</taxon>
        <taxon>Eubacteriales</taxon>
        <taxon>Oscillospiraceae</taxon>
        <taxon>Pseudobacteroides</taxon>
    </lineage>
</organism>